<gene>
    <name evidence="2" type="ORF">SK128_003083</name>
</gene>
<organism evidence="2 3">
    <name type="scientific">Halocaridina rubra</name>
    <name type="common">Hawaiian red shrimp</name>
    <dbReference type="NCBI Taxonomy" id="373956"/>
    <lineage>
        <taxon>Eukaryota</taxon>
        <taxon>Metazoa</taxon>
        <taxon>Ecdysozoa</taxon>
        <taxon>Arthropoda</taxon>
        <taxon>Crustacea</taxon>
        <taxon>Multicrustacea</taxon>
        <taxon>Malacostraca</taxon>
        <taxon>Eumalacostraca</taxon>
        <taxon>Eucarida</taxon>
        <taxon>Decapoda</taxon>
        <taxon>Pleocyemata</taxon>
        <taxon>Caridea</taxon>
        <taxon>Atyoidea</taxon>
        <taxon>Atyidae</taxon>
        <taxon>Halocaridina</taxon>
    </lineage>
</organism>
<evidence type="ECO:0000313" key="2">
    <source>
        <dbReference type="EMBL" id="KAK7082145.1"/>
    </source>
</evidence>
<accession>A0AAN8XQ34</accession>
<dbReference type="Proteomes" id="UP001381693">
    <property type="component" value="Unassembled WGS sequence"/>
</dbReference>
<protein>
    <submittedName>
        <fullName evidence="2">Uncharacterized protein</fullName>
    </submittedName>
</protein>
<proteinExistence type="predicted"/>
<feature type="compositionally biased region" description="Basic and acidic residues" evidence="1">
    <location>
        <begin position="33"/>
        <end position="62"/>
    </location>
</feature>
<evidence type="ECO:0000313" key="3">
    <source>
        <dbReference type="Proteomes" id="UP001381693"/>
    </source>
</evidence>
<evidence type="ECO:0000256" key="1">
    <source>
        <dbReference type="SAM" id="MobiDB-lite"/>
    </source>
</evidence>
<feature type="region of interest" description="Disordered" evidence="1">
    <location>
        <begin position="1"/>
        <end position="80"/>
    </location>
</feature>
<reference evidence="2 3" key="1">
    <citation type="submission" date="2023-11" db="EMBL/GenBank/DDBJ databases">
        <title>Halocaridina rubra genome assembly.</title>
        <authorList>
            <person name="Smith C."/>
        </authorList>
    </citation>
    <scope>NUCLEOTIDE SEQUENCE [LARGE SCALE GENOMIC DNA]</scope>
    <source>
        <strain evidence="2">EP-1</strain>
        <tissue evidence="2">Whole</tissue>
    </source>
</reference>
<name>A0AAN8XQ34_HALRR</name>
<comment type="caution">
    <text evidence="2">The sequence shown here is derived from an EMBL/GenBank/DDBJ whole genome shotgun (WGS) entry which is preliminary data.</text>
</comment>
<dbReference type="EMBL" id="JAXCGZ010004166">
    <property type="protein sequence ID" value="KAK7082145.1"/>
    <property type="molecule type" value="Genomic_DNA"/>
</dbReference>
<dbReference type="AlphaFoldDB" id="A0AAN8XQ34"/>
<sequence length="80" mass="9070">DTKLEEGVGADEEKKKLTKEDKKKGSPKRKKSAEKEVVYAELDLSKGDPEKKADTKNEDKTEYAQIIGTITDNKEEEKKE</sequence>
<feature type="compositionally biased region" description="Basic and acidic residues" evidence="1">
    <location>
        <begin position="1"/>
        <end position="24"/>
    </location>
</feature>
<keyword evidence="3" id="KW-1185">Reference proteome</keyword>
<feature type="non-terminal residue" evidence="2">
    <location>
        <position position="1"/>
    </location>
</feature>